<proteinExistence type="inferred from homology"/>
<dbReference type="Pfam" id="PF00573">
    <property type="entry name" value="Ribosomal_L4"/>
    <property type="match status" value="1"/>
</dbReference>
<keyword evidence="5" id="KW-0694">RNA-binding</keyword>
<name>G2J9J2_9BURK</name>
<dbReference type="InterPro" id="IPR002136">
    <property type="entry name" value="Ribosomal_uL4"/>
</dbReference>
<keyword evidence="2 5" id="KW-0689">Ribosomal protein</keyword>
<comment type="similarity">
    <text evidence="1 5">Belongs to the universal ribosomal protein uL4 family.</text>
</comment>
<protein>
    <recommendedName>
        <fullName evidence="4 5">Large ribosomal subunit protein uL4</fullName>
    </recommendedName>
</protein>
<dbReference type="HAMAP" id="MF_01328_B">
    <property type="entry name" value="Ribosomal_uL4_B"/>
    <property type="match status" value="1"/>
</dbReference>
<dbReference type="EMBL" id="CAFB01000041">
    <property type="protein sequence ID" value="CCD29439.1"/>
    <property type="molecule type" value="Genomic_DNA"/>
</dbReference>
<gene>
    <name evidence="5 7" type="primary">rplD</name>
    <name evidence="7" type="ORF">CAGGBEG34_240009</name>
</gene>
<sequence length="209" mass="23660">MRLKRLSPSGLEGNITDHIEVSDAVFDRAYNEALIHQIVVAYQANARSGTRAQKDRGQVRHSTKKPWRQKGTGRARAGMVSSPLWRGGGRIFPNSPEENFSQKINRKVFRAGLCSILSQLVREDRLFLIEPIQLEAPKTQLLARKFKEMGLDSVLMIMDRVDDNLLLASRNLPRVEVVEPHHADPLSLIHFKKTVMTQAALARMEGWLS</sequence>
<evidence type="ECO:0000256" key="4">
    <source>
        <dbReference type="ARBA" id="ARBA00035244"/>
    </source>
</evidence>
<feature type="compositionally biased region" description="Basic residues" evidence="6">
    <location>
        <begin position="59"/>
        <end position="73"/>
    </location>
</feature>
<dbReference type="InterPro" id="IPR023574">
    <property type="entry name" value="Ribosomal_uL4_dom_sf"/>
</dbReference>
<evidence type="ECO:0000313" key="8">
    <source>
        <dbReference type="Proteomes" id="UP000054051"/>
    </source>
</evidence>
<evidence type="ECO:0000256" key="2">
    <source>
        <dbReference type="ARBA" id="ARBA00022980"/>
    </source>
</evidence>
<feature type="region of interest" description="Disordered" evidence="6">
    <location>
        <begin position="49"/>
        <end position="73"/>
    </location>
</feature>
<evidence type="ECO:0000256" key="3">
    <source>
        <dbReference type="ARBA" id="ARBA00023274"/>
    </source>
</evidence>
<comment type="caution">
    <text evidence="7">The sequence shown here is derived from an EMBL/GenBank/DDBJ whole genome shotgun (WGS) entry which is preliminary data.</text>
</comment>
<reference evidence="7 8" key="1">
    <citation type="submission" date="2011-08" db="EMBL/GenBank/DDBJ databases">
        <title>The genome of the obligate endobacterium of an arbuscular mycorrhizal fungus reveals an interphylum network of nutritional interactions.</title>
        <authorList>
            <person name="Ghignone S."/>
            <person name="Salvioli A."/>
            <person name="Anca I."/>
            <person name="Lumini E."/>
            <person name="Ortu G."/>
            <person name="Petiti L."/>
            <person name="Cruveiller S."/>
            <person name="Bianciotto V."/>
            <person name="Piffanelli P."/>
            <person name="Lanfranco L."/>
            <person name="Bonfante P."/>
        </authorList>
    </citation>
    <scope>NUCLEOTIDE SEQUENCE [LARGE SCALE GENOMIC DNA]</scope>
    <source>
        <strain evidence="7 8">BEG34</strain>
    </source>
</reference>
<dbReference type="GO" id="GO:0019843">
    <property type="term" value="F:rRNA binding"/>
    <property type="evidence" value="ECO:0007669"/>
    <property type="project" value="UniProtKB-UniRule"/>
</dbReference>
<dbReference type="PANTHER" id="PTHR10746:SF6">
    <property type="entry name" value="LARGE RIBOSOMAL SUBUNIT PROTEIN UL4M"/>
    <property type="match status" value="1"/>
</dbReference>
<dbReference type="AlphaFoldDB" id="G2J9J2"/>
<dbReference type="GO" id="GO:0006412">
    <property type="term" value="P:translation"/>
    <property type="evidence" value="ECO:0007669"/>
    <property type="project" value="UniProtKB-UniRule"/>
</dbReference>
<comment type="function">
    <text evidence="5">Forms part of the polypeptide exit tunnel.</text>
</comment>
<dbReference type="Gene3D" id="3.40.1370.10">
    <property type="match status" value="1"/>
</dbReference>
<dbReference type="NCBIfam" id="TIGR03953">
    <property type="entry name" value="rplD_bact"/>
    <property type="match status" value="1"/>
</dbReference>
<keyword evidence="3 5" id="KW-0687">Ribonucleoprotein</keyword>
<dbReference type="eggNOG" id="COG0088">
    <property type="taxonomic scope" value="Bacteria"/>
</dbReference>
<evidence type="ECO:0000256" key="6">
    <source>
        <dbReference type="SAM" id="MobiDB-lite"/>
    </source>
</evidence>
<keyword evidence="5" id="KW-0699">rRNA-binding</keyword>
<dbReference type="RefSeq" id="WP_006682629.1">
    <property type="nucleotide sequence ID" value="NZ_CAFB01000041.1"/>
</dbReference>
<comment type="subunit">
    <text evidence="5">Part of the 50S ribosomal subunit.</text>
</comment>
<dbReference type="OrthoDB" id="9803201at2"/>
<evidence type="ECO:0000256" key="5">
    <source>
        <dbReference type="HAMAP-Rule" id="MF_01328"/>
    </source>
</evidence>
<dbReference type="Proteomes" id="UP000054051">
    <property type="component" value="Unassembled WGS sequence"/>
</dbReference>
<dbReference type="GO" id="GO:1990904">
    <property type="term" value="C:ribonucleoprotein complex"/>
    <property type="evidence" value="ECO:0007669"/>
    <property type="project" value="UniProtKB-KW"/>
</dbReference>
<keyword evidence="8" id="KW-1185">Reference proteome</keyword>
<evidence type="ECO:0000256" key="1">
    <source>
        <dbReference type="ARBA" id="ARBA00010528"/>
    </source>
</evidence>
<dbReference type="GO" id="GO:0005840">
    <property type="term" value="C:ribosome"/>
    <property type="evidence" value="ECO:0007669"/>
    <property type="project" value="UniProtKB-KW"/>
</dbReference>
<dbReference type="PANTHER" id="PTHR10746">
    <property type="entry name" value="50S RIBOSOMAL PROTEIN L4"/>
    <property type="match status" value="1"/>
</dbReference>
<organism evidence="7 8">
    <name type="scientific">Candidatus Glomeribacter gigasporarum BEG34</name>
    <dbReference type="NCBI Taxonomy" id="1070319"/>
    <lineage>
        <taxon>Bacteria</taxon>
        <taxon>Pseudomonadati</taxon>
        <taxon>Pseudomonadota</taxon>
        <taxon>Betaproteobacteria</taxon>
        <taxon>Burkholderiales</taxon>
        <taxon>Burkholderiaceae</taxon>
        <taxon>Candidatus Glomeribacter</taxon>
    </lineage>
</organism>
<dbReference type="SUPFAM" id="SSF52166">
    <property type="entry name" value="Ribosomal protein L4"/>
    <property type="match status" value="1"/>
</dbReference>
<dbReference type="STRING" id="1070319.CAGGBEG34_240009"/>
<dbReference type="InterPro" id="IPR013005">
    <property type="entry name" value="Ribosomal_uL4-like"/>
</dbReference>
<evidence type="ECO:0000313" key="7">
    <source>
        <dbReference type="EMBL" id="CCD29439.1"/>
    </source>
</evidence>
<dbReference type="GO" id="GO:0003735">
    <property type="term" value="F:structural constituent of ribosome"/>
    <property type="evidence" value="ECO:0007669"/>
    <property type="project" value="InterPro"/>
</dbReference>
<accession>G2J9J2</accession>
<comment type="function">
    <text evidence="5">One of the primary rRNA binding proteins, this protein initially binds near the 5'-end of the 23S rRNA. It is important during the early stages of 50S assembly. It makes multiple contacts with different domains of the 23S rRNA in the assembled 50S subunit and ribosome.</text>
</comment>